<gene>
    <name evidence="2" type="ORF">HMPREF1630_03115</name>
</gene>
<dbReference type="InterPro" id="IPR017853">
    <property type="entry name" value="GH"/>
</dbReference>
<dbReference type="InterPro" id="IPR013780">
    <property type="entry name" value="Glyco_hydro_b"/>
</dbReference>
<dbReference type="AlphaFoldDB" id="A0A095YDG8"/>
<dbReference type="SMART" id="SM00642">
    <property type="entry name" value="Aamy"/>
    <property type="match status" value="1"/>
</dbReference>
<dbReference type="SUPFAM" id="SSF51445">
    <property type="entry name" value="(Trans)glycosidases"/>
    <property type="match status" value="1"/>
</dbReference>
<dbReference type="SUPFAM" id="SSF51011">
    <property type="entry name" value="Glycosyl hydrolase domain"/>
    <property type="match status" value="1"/>
</dbReference>
<dbReference type="Proteomes" id="UP000029579">
    <property type="component" value="Unassembled WGS sequence"/>
</dbReference>
<dbReference type="PANTHER" id="PTHR10357">
    <property type="entry name" value="ALPHA-AMYLASE FAMILY MEMBER"/>
    <property type="match status" value="1"/>
</dbReference>
<dbReference type="InterPro" id="IPR006047">
    <property type="entry name" value="GH13_cat_dom"/>
</dbReference>
<dbReference type="Gene3D" id="3.20.20.80">
    <property type="entry name" value="Glycosidases"/>
    <property type="match status" value="2"/>
</dbReference>
<proteinExistence type="predicted"/>
<feature type="domain" description="Glycosyl hydrolase family 13 catalytic" evidence="1">
    <location>
        <begin position="13"/>
        <end position="292"/>
    </location>
</feature>
<protein>
    <recommendedName>
        <fullName evidence="1">Glycosyl hydrolase family 13 catalytic domain-containing protein</fullName>
    </recommendedName>
</protein>
<dbReference type="GO" id="GO:0005975">
    <property type="term" value="P:carbohydrate metabolic process"/>
    <property type="evidence" value="ECO:0007669"/>
    <property type="project" value="InterPro"/>
</dbReference>
<evidence type="ECO:0000313" key="3">
    <source>
        <dbReference type="Proteomes" id="UP000029579"/>
    </source>
</evidence>
<comment type="caution">
    <text evidence="2">The sequence shown here is derived from an EMBL/GenBank/DDBJ whole genome shotgun (WGS) entry which is preliminary data.</text>
</comment>
<dbReference type="eggNOG" id="COG0366">
    <property type="taxonomic scope" value="Bacteria"/>
</dbReference>
<evidence type="ECO:0000313" key="2">
    <source>
        <dbReference type="EMBL" id="KGF04632.1"/>
    </source>
</evidence>
<accession>A0A095YDG8</accession>
<dbReference type="RefSeq" id="WP_037326947.1">
    <property type="nucleotide sequence ID" value="NZ_JRMW01000026.1"/>
</dbReference>
<dbReference type="Pfam" id="PF00128">
    <property type="entry name" value="Alpha-amylase"/>
    <property type="match status" value="2"/>
</dbReference>
<dbReference type="EMBL" id="JRMW01000026">
    <property type="protein sequence ID" value="KGF04632.1"/>
    <property type="molecule type" value="Genomic_DNA"/>
</dbReference>
<name>A0A095YDG8_9FIRM</name>
<dbReference type="OrthoDB" id="9805159at2"/>
<reference evidence="2 3" key="1">
    <citation type="submission" date="2014-07" db="EMBL/GenBank/DDBJ databases">
        <authorList>
            <person name="McCorrison J."/>
            <person name="Sanka R."/>
            <person name="Torralba M."/>
            <person name="Gillis M."/>
            <person name="Haft D.H."/>
            <person name="Methe B."/>
            <person name="Sutton G."/>
            <person name="Nelson K.E."/>
        </authorList>
    </citation>
    <scope>NUCLEOTIDE SEQUENCE [LARGE SCALE GENOMIC DNA]</scope>
    <source>
        <strain evidence="2 3">S7-1-13</strain>
    </source>
</reference>
<sequence>MLENKEKKSTYYEAYPESFIDSNSDGIGDLEGLRSKLTIISQLGANYVLINQVFKENSGKVDYYKIKEDLGDIEDIKAICEKGKYIRIKILLDFDCKDLLASYGDNLKERLIDLIKYWKETGIKGIRIKNLDCLFEKNENDAKELIAAIKELTDELELIFIGGFDNPDLVKDDMVDMAYLSKANSLVKEPNSYKEFYNFIDRVQKLSEKIPAGMDLDNFASPRLLEKILDHDEEVRPLSEALATMLFSLKTIPFIYQGTEIEAKSEYEVDMDGINDEKIKAIYNLYLKDGLDSEEAFNKIKRETNFSAKIPLRWDNSILGRFSEVKNYYGTMIHYDNNYKDYLKHGDSFFFYMYNIIMLRKKESTFGLGDYELLSIDETVYAYKRTYKDKAFVVLINLSDDFYELDEKITELIKDGKVIQNNNPDYDPEILDAYQAVIVEL</sequence>
<organism evidence="2 3">
    <name type="scientific">Anaerococcus lactolyticus S7-1-13</name>
    <dbReference type="NCBI Taxonomy" id="1284686"/>
    <lineage>
        <taxon>Bacteria</taxon>
        <taxon>Bacillati</taxon>
        <taxon>Bacillota</taxon>
        <taxon>Tissierellia</taxon>
        <taxon>Tissierellales</taxon>
        <taxon>Peptoniphilaceae</taxon>
        <taxon>Anaerococcus</taxon>
    </lineage>
</organism>
<dbReference type="Gene3D" id="2.60.40.1180">
    <property type="entry name" value="Golgi alpha-mannosidase II"/>
    <property type="match status" value="1"/>
</dbReference>
<evidence type="ECO:0000259" key="1">
    <source>
        <dbReference type="SMART" id="SM00642"/>
    </source>
</evidence>